<evidence type="ECO:0000256" key="1">
    <source>
        <dbReference type="SAM" id="MobiDB-lite"/>
    </source>
</evidence>
<keyword evidence="5" id="KW-1185">Reference proteome</keyword>
<protein>
    <recommendedName>
        <fullName evidence="3">GH18 domain-containing protein</fullName>
    </recommendedName>
</protein>
<comment type="caution">
    <text evidence="4">The sequence shown here is derived from an EMBL/GenBank/DDBJ whole genome shotgun (WGS) entry which is preliminary data.</text>
</comment>
<dbReference type="SUPFAM" id="SSF51126">
    <property type="entry name" value="Pectin lyase-like"/>
    <property type="match status" value="1"/>
</dbReference>
<dbReference type="InterPro" id="IPR012334">
    <property type="entry name" value="Pectin_lyas_fold"/>
</dbReference>
<dbReference type="InterPro" id="IPR017853">
    <property type="entry name" value="GH"/>
</dbReference>
<feature type="region of interest" description="Disordered" evidence="1">
    <location>
        <begin position="1789"/>
        <end position="1825"/>
    </location>
</feature>
<dbReference type="InterPro" id="IPR050314">
    <property type="entry name" value="Glycosyl_Hydrlase_18"/>
</dbReference>
<feature type="compositionally biased region" description="Acidic residues" evidence="1">
    <location>
        <begin position="1559"/>
        <end position="1569"/>
    </location>
</feature>
<proteinExistence type="predicted"/>
<dbReference type="OrthoDB" id="73875at2759"/>
<dbReference type="EMBL" id="SSOP01000068">
    <property type="protein sequence ID" value="KAB5592346.1"/>
    <property type="molecule type" value="Genomic_DNA"/>
</dbReference>
<dbReference type="InterPro" id="IPR001223">
    <property type="entry name" value="Glyco_hydro18_cat"/>
</dbReference>
<dbReference type="InterPro" id="IPR029070">
    <property type="entry name" value="Chitinase_insertion_sf"/>
</dbReference>
<dbReference type="PROSITE" id="PS51910">
    <property type="entry name" value="GH18_2"/>
    <property type="match status" value="1"/>
</dbReference>
<dbReference type="InterPro" id="IPR011050">
    <property type="entry name" value="Pectin_lyase_fold/virulence"/>
</dbReference>
<dbReference type="Pfam" id="PF00704">
    <property type="entry name" value="Glyco_hydro_18"/>
    <property type="match status" value="1"/>
</dbReference>
<dbReference type="SUPFAM" id="SSF51445">
    <property type="entry name" value="(Trans)glycosidases"/>
    <property type="match status" value="1"/>
</dbReference>
<feature type="region of interest" description="Disordered" evidence="1">
    <location>
        <begin position="1551"/>
        <end position="1574"/>
    </location>
</feature>
<dbReference type="Gene3D" id="3.10.50.10">
    <property type="match status" value="1"/>
</dbReference>
<accession>A0A5N5QMF5</accession>
<dbReference type="GO" id="GO:0005975">
    <property type="term" value="P:carbohydrate metabolic process"/>
    <property type="evidence" value="ECO:0007669"/>
    <property type="project" value="InterPro"/>
</dbReference>
<name>A0A5N5QMF5_9AGAM</name>
<dbReference type="PANTHER" id="PTHR11177">
    <property type="entry name" value="CHITINASE"/>
    <property type="match status" value="1"/>
</dbReference>
<dbReference type="InterPro" id="IPR011583">
    <property type="entry name" value="Chitinase_II/V-like_cat"/>
</dbReference>
<feature type="compositionally biased region" description="Basic residues" evidence="1">
    <location>
        <begin position="1796"/>
        <end position="1808"/>
    </location>
</feature>
<dbReference type="Proteomes" id="UP000383932">
    <property type="component" value="Unassembled WGS sequence"/>
</dbReference>
<dbReference type="Gene3D" id="2.160.20.10">
    <property type="entry name" value="Single-stranded right-handed beta-helix, Pectin lyase-like"/>
    <property type="match status" value="1"/>
</dbReference>
<feature type="signal peptide" evidence="2">
    <location>
        <begin position="1"/>
        <end position="19"/>
    </location>
</feature>
<dbReference type="Gene3D" id="3.20.20.80">
    <property type="entry name" value="Glycosidases"/>
    <property type="match status" value="1"/>
</dbReference>
<sequence>MRLLGQASLIIGLLPLTRSALVDLTKANRRPPLPGLPDWSKAGFEGGNALPDDSKVAYTLSAAQLASSYGVVADDGQDDTAGLQNAITAVSSQSVPDGSYRLIQLPAGTINLSYMIYVDTSYLIIRGTGNNPNAGGTKIIFRPDADTKYDKIINDRWDLDGMEYGWDFRDENGDRIFGTATGGWLWPGRSIFRVGSSRVARKYEKQHNEAPRNRKDLFKGTVNYHWRSDEGKRKGWMVAQEKDKAGSVGTSTIHVNGTNTKWVSLEDKEATDVWIASPVKRNDYVSWGVETNDWFQIKWEYSQDWFTITEEGVDANGPFYKLDHPLRFDVYRSSTGDGSTPLEDTETFGKAMPIAHVVHHVGIENLYMTHEIDGLTPESAQRNYGNLAPEQAMHGIVFRYARDSWVRNIQTFMTGSHPIATEAAKNIQIQDNYFDGAWNKGKGGNGYLRGSRVWDSLYYNNTLRNLRHITMQWCSMGNVIILNNMTNDMNLHGGWEGFNLFELNYVSVPYSHRSGSCSSCGGEGGDQEAGTWFPIWWGAGEKASKWSGATGPRNIFYRNYMIKQQVDSGEYLEYLPYFARDGSLSSTIWQMGWDNVSPNGLAPIKDWQSHEQVDWSNGPAYGANSNLDDAHTSLFLKDVSAAKGTIAEYSSIAGNTYCRGDVEFAYGVVAKDGTISVATQDQQLLKDVVALKAQEPSLKVFLAVGGWGMGADPANLVAIASSSSARTKLGTSGAAICQTYGLDGIDLEWATGISATQWKNIAQTASTGLKASNFNLSISTPHSFWSSSGINTVAADIAKAVDFMSLISHDLPGNTLEYANSVAKMTSSVAVIHKLGFPRTQIMMGVPFYGRSRKLTDPSCTTDGCSINAGVGSTSECIGSTSIGQGTFPYFAIDSRLSNTNIDIGVTGSEQKSDSSGGRFITDSGYVFDYETPQSVVEKARAATMLCASGLTDQDNRDFDLTNAIWQGGALIPTAAEIAETIKGEPLDSNGLVSIEFWNNAADQIIDYYPDLPMTLSYQVMILLVVRALDAVANSLTEYLRFSALTEDSFQLYKKWETKALNWALANETGKGNDYWQCSLTGSDLDFVHETCPGGHNTPGADVDDVFWKLVDSGGFSNYLTDALGFDTSELLIGNVYVGRNPSSCFSSPFRRQLPANSSDSTLNLHYDDAVTETNHTIITNTYLFEDDGTGRIRRIPTGNSSLSARNHIGSMPAYDPSKNSEGFSPYDPDEKCRTEWHNILVVDSDKFFPNIKDGIQAFLDQYDDFKSTAVRATASAFETTESLGELLHVALTTLVSGNDTLSSTMDYIEQVKYDQYLQGEYDRLEEQARKAAILFIVDLVITLLSFVPFGGLVSGAARAARALMPLFKSARATRSLVRGFEKAAEGAADAKNIQSVDDLLSPTALTGRGQIGKALDRIQEVVFECGEADFIGQTLDLLSLGESVLPSSGTLSRRLDLNITAPAKPEPETPRISVTNDLASKNMTSRSLTSRATARRTYPDDCIWLDTFKAKDLKTSDYKLGCHRNSANYPMSWLNPRKGGALDSVKYTDCRPTPDGEPSNDVDPDWKDEDSPNRINDINIPLVPGQCDHMLEANEVVLAFKANRDSYFKDNQITNKAEQKEIIKDLCEQPEYKTFFDELKAKLNSDANQLDMRPLFGPPNVYKASFISPNALKDKSRSLSKWNLIASDPDTLKSENLAIMDDYMAKIKADRQSVAKSLDSVIQTQLKFADDDMQDIIDGMGLGKRDVDVGGKKPQSMGFLEEVNYNNYNRYLEKKKFVDLKSKLTLPKTGNGAPVKKKVTPNKKRKRDSSGLVSTQCKKKSRSG</sequence>
<reference evidence="4 5" key="1">
    <citation type="journal article" date="2019" name="Fungal Biol. Biotechnol.">
        <title>Draft genome sequence of fastidious pathogen Ceratobasidium theobromae, which causes vascular-streak dieback in Theobroma cacao.</title>
        <authorList>
            <person name="Ali S.S."/>
            <person name="Asman A."/>
            <person name="Shao J."/>
            <person name="Firmansyah A.P."/>
            <person name="Susilo A.W."/>
            <person name="Rosmana A."/>
            <person name="McMahon P."/>
            <person name="Junaid M."/>
            <person name="Guest D."/>
            <person name="Kheng T.Y."/>
            <person name="Meinhardt L.W."/>
            <person name="Bailey B.A."/>
        </authorList>
    </citation>
    <scope>NUCLEOTIDE SEQUENCE [LARGE SCALE GENOMIC DNA]</scope>
    <source>
        <strain evidence="4 5">CT2</strain>
    </source>
</reference>
<dbReference type="SMART" id="SM00636">
    <property type="entry name" value="Glyco_18"/>
    <property type="match status" value="1"/>
</dbReference>
<evidence type="ECO:0000313" key="4">
    <source>
        <dbReference type="EMBL" id="KAB5592346.1"/>
    </source>
</evidence>
<feature type="chain" id="PRO_5024441490" description="GH18 domain-containing protein" evidence="2">
    <location>
        <begin position="20"/>
        <end position="1825"/>
    </location>
</feature>
<evidence type="ECO:0000313" key="5">
    <source>
        <dbReference type="Proteomes" id="UP000383932"/>
    </source>
</evidence>
<gene>
    <name evidence="4" type="ORF">CTheo_4227</name>
</gene>
<dbReference type="PANTHER" id="PTHR11177:SF317">
    <property type="entry name" value="CHITINASE 12-RELATED"/>
    <property type="match status" value="1"/>
</dbReference>
<organism evidence="4 5">
    <name type="scientific">Ceratobasidium theobromae</name>
    <dbReference type="NCBI Taxonomy" id="1582974"/>
    <lineage>
        <taxon>Eukaryota</taxon>
        <taxon>Fungi</taxon>
        <taxon>Dikarya</taxon>
        <taxon>Basidiomycota</taxon>
        <taxon>Agaricomycotina</taxon>
        <taxon>Agaricomycetes</taxon>
        <taxon>Cantharellales</taxon>
        <taxon>Ceratobasidiaceae</taxon>
        <taxon>Ceratobasidium</taxon>
    </lineage>
</organism>
<keyword evidence="2" id="KW-0732">Signal</keyword>
<evidence type="ECO:0000256" key="2">
    <source>
        <dbReference type="SAM" id="SignalP"/>
    </source>
</evidence>
<feature type="domain" description="GH18" evidence="3">
    <location>
        <begin position="616"/>
        <end position="972"/>
    </location>
</feature>
<evidence type="ECO:0000259" key="3">
    <source>
        <dbReference type="PROSITE" id="PS51910"/>
    </source>
</evidence>
<dbReference type="GO" id="GO:0008061">
    <property type="term" value="F:chitin binding"/>
    <property type="evidence" value="ECO:0007669"/>
    <property type="project" value="InterPro"/>
</dbReference>